<organism evidence="2 3">
    <name type="scientific">Hymenobacter caeli</name>
    <dbReference type="NCBI Taxonomy" id="2735894"/>
    <lineage>
        <taxon>Bacteria</taxon>
        <taxon>Pseudomonadati</taxon>
        <taxon>Bacteroidota</taxon>
        <taxon>Cytophagia</taxon>
        <taxon>Cytophagales</taxon>
        <taxon>Hymenobacteraceae</taxon>
        <taxon>Hymenobacter</taxon>
    </lineage>
</organism>
<evidence type="ECO:0000256" key="1">
    <source>
        <dbReference type="SAM" id="SignalP"/>
    </source>
</evidence>
<proteinExistence type="predicted"/>
<evidence type="ECO:0008006" key="4">
    <source>
        <dbReference type="Google" id="ProtNLM"/>
    </source>
</evidence>
<comment type="caution">
    <text evidence="2">The sequence shown here is derived from an EMBL/GenBank/DDBJ whole genome shotgun (WGS) entry which is preliminary data.</text>
</comment>
<keyword evidence="3" id="KW-1185">Reference proteome</keyword>
<feature type="signal peptide" evidence="1">
    <location>
        <begin position="1"/>
        <end position="23"/>
    </location>
</feature>
<gene>
    <name evidence="2" type="ORF">HNP98_002748</name>
</gene>
<sequence length="255" mass="27862">MKTRLFTKLVWLLAGALGPTGCAVYMPMQCAAPAVQDKGQVEATASAYFNSRLNAGVNYSPVRHLVVRAAADGKQDKNDSTYYRSSQYEVAVGTYWPLGKRVLVGALGGAGRARSQARYSVSNYYGYQRQYQFDARYNKFFGEAYAAVQFSPGFSAGAAYRLTQVQFVGLTDLGQPLDLRRMLRGESMFFVRGAFGSGPRGERPLYAQFGFGASRLLNPSGAGQQAGSPEAEVLQGRGYFTVGLGFFPHALFRRP</sequence>
<evidence type="ECO:0000313" key="2">
    <source>
        <dbReference type="EMBL" id="NRT19912.1"/>
    </source>
</evidence>
<keyword evidence="1" id="KW-0732">Signal</keyword>
<name>A0ABX2FSI1_9BACT</name>
<accession>A0ABX2FSI1</accession>
<dbReference type="RefSeq" id="WP_173810623.1">
    <property type="nucleotide sequence ID" value="NZ_JABSNP010000012.1"/>
</dbReference>
<reference evidence="2 3" key="1">
    <citation type="submission" date="2020-05" db="EMBL/GenBank/DDBJ databases">
        <title>Genomic Encyclopedia of Type Strains, Phase IV (KMG-V): Genome sequencing to study the core and pangenomes of soil and plant-associated prokaryotes.</title>
        <authorList>
            <person name="Whitman W."/>
        </authorList>
    </citation>
    <scope>NUCLEOTIDE SEQUENCE [LARGE SCALE GENOMIC DNA]</scope>
    <source>
        <strain evidence="2 3">9A</strain>
    </source>
</reference>
<feature type="chain" id="PRO_5047190417" description="DUF3575 domain-containing protein" evidence="1">
    <location>
        <begin position="24"/>
        <end position="255"/>
    </location>
</feature>
<protein>
    <recommendedName>
        <fullName evidence="4">DUF3575 domain-containing protein</fullName>
    </recommendedName>
</protein>
<evidence type="ECO:0000313" key="3">
    <source>
        <dbReference type="Proteomes" id="UP000779507"/>
    </source>
</evidence>
<dbReference type="Proteomes" id="UP000779507">
    <property type="component" value="Unassembled WGS sequence"/>
</dbReference>
<dbReference type="EMBL" id="JABSNP010000012">
    <property type="protein sequence ID" value="NRT19912.1"/>
    <property type="molecule type" value="Genomic_DNA"/>
</dbReference>